<dbReference type="RefSeq" id="WP_130446322.1">
    <property type="nucleotide sequence ID" value="NZ_SHKR01000013.1"/>
</dbReference>
<proteinExistence type="predicted"/>
<comment type="caution">
    <text evidence="2">The sequence shown here is derived from an EMBL/GenBank/DDBJ whole genome shotgun (WGS) entry which is preliminary data.</text>
</comment>
<name>A0A4Q7WUQ3_9ACTN</name>
<feature type="signal peptide" evidence="1">
    <location>
        <begin position="1"/>
        <end position="27"/>
    </location>
</feature>
<feature type="chain" id="PRO_5020683790" evidence="1">
    <location>
        <begin position="28"/>
        <end position="314"/>
    </location>
</feature>
<dbReference type="OrthoDB" id="5178952at2"/>
<dbReference type="Proteomes" id="UP000292027">
    <property type="component" value="Unassembled WGS sequence"/>
</dbReference>
<dbReference type="Gene3D" id="2.115.10.10">
    <property type="entry name" value="Tachylectin 2"/>
    <property type="match status" value="1"/>
</dbReference>
<gene>
    <name evidence="2" type="ORF">EV645_5011</name>
</gene>
<sequence>MRLQRLALAMAGMGLLAASVVSAPATAGTTGSKPWSDRTKQTNTTKAGTACLVSTAFPGAAGTVSEADVIAGRPAEGLQYDAFKFVGTRANASWYLASNAALTQFYYYGLLLQGGNLYRHTTYIYEDGRAPLATFKKVGSGWTSFKTIATSNLNTYNARHSFLYGLNSNGSLYRYSIVGAGIKSYGSFPGFKGFKAMTVISENAAYDTLLMTTTAGALWTVRIPTAASTKPILKRIRTGGWQNFESLVVENCGNRGGLLIVGVDNNTQTGTLYAMSKANGAATALTGYGPIHDVVFNGVDTVREASYYDQLVGE</sequence>
<dbReference type="EMBL" id="SHKR01000013">
    <property type="protein sequence ID" value="RZU14147.1"/>
    <property type="molecule type" value="Genomic_DNA"/>
</dbReference>
<evidence type="ECO:0000313" key="3">
    <source>
        <dbReference type="Proteomes" id="UP000292027"/>
    </source>
</evidence>
<keyword evidence="3" id="KW-1185">Reference proteome</keyword>
<accession>A0A4Q7WUQ3</accession>
<evidence type="ECO:0000256" key="1">
    <source>
        <dbReference type="SAM" id="SignalP"/>
    </source>
</evidence>
<protein>
    <submittedName>
        <fullName evidence="2">Uncharacterized protein</fullName>
    </submittedName>
</protein>
<reference evidence="2 3" key="1">
    <citation type="journal article" date="2015" name="Stand. Genomic Sci.">
        <title>Genomic Encyclopedia of Bacterial and Archaeal Type Strains, Phase III: the genomes of soil and plant-associated and newly described type strains.</title>
        <authorList>
            <person name="Whitman W.B."/>
            <person name="Woyke T."/>
            <person name="Klenk H.P."/>
            <person name="Zhou Y."/>
            <person name="Lilburn T.G."/>
            <person name="Beck B.J."/>
            <person name="De Vos P."/>
            <person name="Vandamme P."/>
            <person name="Eisen J.A."/>
            <person name="Garrity G."/>
            <person name="Hugenholtz P."/>
            <person name="Kyrpides N.C."/>
        </authorList>
    </citation>
    <scope>NUCLEOTIDE SEQUENCE [LARGE SCALE GENOMIC DNA]</scope>
    <source>
        <strain evidence="2 3">VKM Ac-2540</strain>
    </source>
</reference>
<keyword evidence="1" id="KW-0732">Signal</keyword>
<evidence type="ECO:0000313" key="2">
    <source>
        <dbReference type="EMBL" id="RZU14147.1"/>
    </source>
</evidence>
<dbReference type="AlphaFoldDB" id="A0A4Q7WUQ3"/>
<organism evidence="2 3">
    <name type="scientific">Kribbella rubisoli</name>
    <dbReference type="NCBI Taxonomy" id="3075929"/>
    <lineage>
        <taxon>Bacteria</taxon>
        <taxon>Bacillati</taxon>
        <taxon>Actinomycetota</taxon>
        <taxon>Actinomycetes</taxon>
        <taxon>Propionibacteriales</taxon>
        <taxon>Kribbellaceae</taxon>
        <taxon>Kribbella</taxon>
    </lineage>
</organism>